<dbReference type="EC" id="4.4.1.13" evidence="2"/>
<dbReference type="InterPro" id="IPR015424">
    <property type="entry name" value="PyrdxlP-dep_Trfase"/>
</dbReference>
<dbReference type="PANTHER" id="PTHR43525:SF1">
    <property type="entry name" value="PROTEIN MALY"/>
    <property type="match status" value="1"/>
</dbReference>
<dbReference type="PANTHER" id="PTHR43525">
    <property type="entry name" value="PROTEIN MALY"/>
    <property type="match status" value="1"/>
</dbReference>
<protein>
    <recommendedName>
        <fullName evidence="2">cysteine-S-conjugate beta-lyase</fullName>
        <ecNumber evidence="2">4.4.1.13</ecNumber>
    </recommendedName>
</protein>
<dbReference type="Proteomes" id="UP000071859">
    <property type="component" value="Unassembled WGS sequence"/>
</dbReference>
<dbReference type="GO" id="GO:0047804">
    <property type="term" value="F:cysteine-S-conjugate beta-lyase activity"/>
    <property type="evidence" value="ECO:0007669"/>
    <property type="project" value="UniProtKB-EC"/>
</dbReference>
<keyword evidence="8" id="KW-1185">Reference proteome</keyword>
<dbReference type="GO" id="GO:0030170">
    <property type="term" value="F:pyridoxal phosphate binding"/>
    <property type="evidence" value="ECO:0007669"/>
    <property type="project" value="InterPro"/>
</dbReference>
<evidence type="ECO:0000259" key="6">
    <source>
        <dbReference type="Pfam" id="PF00155"/>
    </source>
</evidence>
<dbReference type="OrthoDB" id="9803354at2"/>
<evidence type="ECO:0000313" key="8">
    <source>
        <dbReference type="Proteomes" id="UP000071859"/>
    </source>
</evidence>
<organism evidence="7 8">
    <name type="scientific">Caballeronia calidae</name>
    <dbReference type="NCBI Taxonomy" id="1777139"/>
    <lineage>
        <taxon>Bacteria</taxon>
        <taxon>Pseudomonadati</taxon>
        <taxon>Pseudomonadota</taxon>
        <taxon>Betaproteobacteria</taxon>
        <taxon>Burkholderiales</taxon>
        <taxon>Burkholderiaceae</taxon>
        <taxon>Caballeronia</taxon>
    </lineage>
</organism>
<sequence>MYDFDELIDRRNSNSNKWAGARKRLTPEQYAADPLPMWVADMDFRIAQPIRDAIQRELDHGIFGYGSTPDSYVDAVMQWHARRYGWQTKAEWLTQSPGVVNAINMAMQAFSQPGDHVATLTPVYVHFHHDVVINGRRLIQVPLQLEGGRYRFDPHAFESSLPTETKLFILCHPHNPTGNVWTPAELRTMAEICERRGIVVISDEVHADFVFGRRHVPYASLDERMAQHSITCTAPSKTFNLAGLQCANVFIPNDRLRAAFRAQCEKSGLTLNNTIGTAACEAAYRYGEPWADAMLNYIQGNHAHFAAGVVERNLPFAVTPTESLYLAWLDFRRLGLDDVALNDFLLRRARVWLDRGTKFGEGGSGFMRINLGCPRAIIDEALDRLSNALRDHGVPVAEMEQEI</sequence>
<dbReference type="SUPFAM" id="SSF53383">
    <property type="entry name" value="PLP-dependent transferases"/>
    <property type="match status" value="1"/>
</dbReference>
<dbReference type="InterPro" id="IPR004839">
    <property type="entry name" value="Aminotransferase_I/II_large"/>
</dbReference>
<keyword evidence="4" id="KW-0456">Lyase</keyword>
<dbReference type="RefSeq" id="WP_062610586.1">
    <property type="nucleotide sequence ID" value="NZ_FCOX02000051.1"/>
</dbReference>
<dbReference type="InterPro" id="IPR015422">
    <property type="entry name" value="PyrdxlP-dep_Trfase_small"/>
</dbReference>
<dbReference type="Gene3D" id="3.90.1150.10">
    <property type="entry name" value="Aspartate Aminotransferase, domain 1"/>
    <property type="match status" value="1"/>
</dbReference>
<dbReference type="InterPro" id="IPR027619">
    <property type="entry name" value="C-S_lyase_PatB-like"/>
</dbReference>
<gene>
    <name evidence="7" type="ORF">AWB78_06473</name>
</gene>
<keyword evidence="7" id="KW-0808">Transferase</keyword>
<comment type="cofactor">
    <cofactor evidence="1">
        <name>pyridoxal 5'-phosphate</name>
        <dbReference type="ChEBI" id="CHEBI:597326"/>
    </cofactor>
</comment>
<evidence type="ECO:0000313" key="7">
    <source>
        <dbReference type="EMBL" id="SAL02956.1"/>
    </source>
</evidence>
<evidence type="ECO:0000256" key="5">
    <source>
        <dbReference type="ARBA" id="ARBA00037974"/>
    </source>
</evidence>
<comment type="similarity">
    <text evidence="5">Belongs to the class-II pyridoxal-phosphate-dependent aminotransferase family. MalY/PatB cystathionine beta-lyase subfamily.</text>
</comment>
<accession>A0A158E984</accession>
<dbReference type="NCBIfam" id="TIGR04350">
    <property type="entry name" value="C_S_lyase_PatB"/>
    <property type="match status" value="1"/>
</dbReference>
<name>A0A158E984_9BURK</name>
<dbReference type="CDD" id="cd00609">
    <property type="entry name" value="AAT_like"/>
    <property type="match status" value="1"/>
</dbReference>
<dbReference type="EMBL" id="FCOX02000051">
    <property type="protein sequence ID" value="SAL02956.1"/>
    <property type="molecule type" value="Genomic_DNA"/>
</dbReference>
<dbReference type="AlphaFoldDB" id="A0A158E984"/>
<proteinExistence type="inferred from homology"/>
<dbReference type="InterPro" id="IPR015421">
    <property type="entry name" value="PyrdxlP-dep_Trfase_major"/>
</dbReference>
<feature type="domain" description="Aminotransferase class I/classII large" evidence="6">
    <location>
        <begin position="50"/>
        <end position="385"/>
    </location>
</feature>
<reference evidence="7" key="1">
    <citation type="submission" date="2016-01" db="EMBL/GenBank/DDBJ databases">
        <authorList>
            <person name="Peeters C."/>
        </authorList>
    </citation>
    <scope>NUCLEOTIDE SEQUENCE</scope>
    <source>
        <strain evidence="7">LMG 29321</strain>
    </source>
</reference>
<keyword evidence="7" id="KW-0032">Aminotransferase</keyword>
<comment type="caution">
    <text evidence="7">The sequence shown here is derived from an EMBL/GenBank/DDBJ whole genome shotgun (WGS) entry which is preliminary data.</text>
</comment>
<evidence type="ECO:0000256" key="2">
    <source>
        <dbReference type="ARBA" id="ARBA00012224"/>
    </source>
</evidence>
<dbReference type="Gene3D" id="3.40.640.10">
    <property type="entry name" value="Type I PLP-dependent aspartate aminotransferase-like (Major domain)"/>
    <property type="match status" value="1"/>
</dbReference>
<evidence type="ECO:0000256" key="4">
    <source>
        <dbReference type="ARBA" id="ARBA00023239"/>
    </source>
</evidence>
<dbReference type="GO" id="GO:0008483">
    <property type="term" value="F:transaminase activity"/>
    <property type="evidence" value="ECO:0007669"/>
    <property type="project" value="UniProtKB-KW"/>
</dbReference>
<dbReference type="InterPro" id="IPR051798">
    <property type="entry name" value="Class-II_PLP-Dep_Aminotrans"/>
</dbReference>
<evidence type="ECO:0000256" key="1">
    <source>
        <dbReference type="ARBA" id="ARBA00001933"/>
    </source>
</evidence>
<evidence type="ECO:0000256" key="3">
    <source>
        <dbReference type="ARBA" id="ARBA00022898"/>
    </source>
</evidence>
<dbReference type="Pfam" id="PF00155">
    <property type="entry name" value="Aminotran_1_2"/>
    <property type="match status" value="1"/>
</dbReference>
<keyword evidence="3" id="KW-0663">Pyridoxal phosphate</keyword>